<evidence type="ECO:0000259" key="2">
    <source>
        <dbReference type="Pfam" id="PF05569"/>
    </source>
</evidence>
<evidence type="ECO:0000256" key="1">
    <source>
        <dbReference type="SAM" id="Phobius"/>
    </source>
</evidence>
<keyword evidence="1" id="KW-0812">Transmembrane</keyword>
<keyword evidence="1" id="KW-0472">Membrane</keyword>
<keyword evidence="4" id="KW-1185">Reference proteome</keyword>
<accession>A0A8J8SJ58</accession>
<dbReference type="PANTHER" id="PTHR34978:SF3">
    <property type="entry name" value="SLR0241 PROTEIN"/>
    <property type="match status" value="1"/>
</dbReference>
<feature type="transmembrane region" description="Helical" evidence="1">
    <location>
        <begin position="295"/>
        <end position="316"/>
    </location>
</feature>
<gene>
    <name evidence="3" type="ORF">HZI73_23910</name>
</gene>
<dbReference type="CDD" id="cd07341">
    <property type="entry name" value="M56_BlaR1_MecR1_like"/>
    <property type="match status" value="1"/>
</dbReference>
<dbReference type="PANTHER" id="PTHR34978">
    <property type="entry name" value="POSSIBLE SENSOR-TRANSDUCER PROTEIN BLAR"/>
    <property type="match status" value="1"/>
</dbReference>
<reference evidence="3" key="1">
    <citation type="submission" date="2020-07" db="EMBL/GenBank/DDBJ databases">
        <title>Vallitalea pronyensis genome.</title>
        <authorList>
            <person name="Postec A."/>
        </authorList>
    </citation>
    <scope>NUCLEOTIDE SEQUENCE</scope>
    <source>
        <strain evidence="3">FatNI3</strain>
    </source>
</reference>
<dbReference type="EMBL" id="CP058649">
    <property type="protein sequence ID" value="QUI25152.1"/>
    <property type="molecule type" value="Genomic_DNA"/>
</dbReference>
<feature type="transmembrane region" description="Helical" evidence="1">
    <location>
        <begin position="6"/>
        <end position="21"/>
    </location>
</feature>
<proteinExistence type="predicted"/>
<feature type="domain" description="Peptidase M56" evidence="2">
    <location>
        <begin position="4"/>
        <end position="287"/>
    </location>
</feature>
<protein>
    <recommendedName>
        <fullName evidence="2">Peptidase M56 domain-containing protein</fullName>
    </recommendedName>
</protein>
<keyword evidence="1" id="KW-1133">Transmembrane helix</keyword>
<evidence type="ECO:0000313" key="4">
    <source>
        <dbReference type="Proteomes" id="UP000683246"/>
    </source>
</evidence>
<dbReference type="InterPro" id="IPR052173">
    <property type="entry name" value="Beta-lactam_resp_regulator"/>
</dbReference>
<feature type="transmembrane region" description="Helical" evidence="1">
    <location>
        <begin position="33"/>
        <end position="50"/>
    </location>
</feature>
<dbReference type="InterPro" id="IPR008756">
    <property type="entry name" value="Peptidase_M56"/>
</dbReference>
<name>A0A8J8SJ58_9FIRM</name>
<dbReference type="RefSeq" id="WP_212695852.1">
    <property type="nucleotide sequence ID" value="NZ_CP058649.1"/>
</dbReference>
<organism evidence="3 4">
    <name type="scientific">Vallitalea pronyensis</name>
    <dbReference type="NCBI Taxonomy" id="1348613"/>
    <lineage>
        <taxon>Bacteria</taxon>
        <taxon>Bacillati</taxon>
        <taxon>Bacillota</taxon>
        <taxon>Clostridia</taxon>
        <taxon>Lachnospirales</taxon>
        <taxon>Vallitaleaceae</taxon>
        <taxon>Vallitalea</taxon>
    </lineage>
</organism>
<dbReference type="KEGG" id="vpy:HZI73_23910"/>
<sequence>MNVLLDMTITGSITAIILLIIKRIFKNKLSPKWQFYIWAILLIRLLIPSLPESDASLFKNIPSSDQAIVKEYDYRLQESVKIYYSPSGNGQQFITLNSNMLDRIMKIWLIGVALSASYFILVYMVFFIRVNRLKTCENKDIKLLFKRCKSTLHITKDIEILSGYPTPMLTGIFRPKIMIPEGYTMDEMRQIFFHELCHVKYGDVFYNLLNTVLLCVQWFNPIMWIATFTIRRDMELLCDQRVLEITSNRKLYAKVLLKTALRKSKFIPCTTSIQNGEKEIKKRIKFIASKRKNKLMYTIIAVIVMMVVSLICLTNGKESQASPTHHANSVTTEREVDEDSNLIYVVRKKYAPNGHENNAYFEVNYYDIDEKDVNLASDNTLLEYIEYEKLIKRNQEKTSEDIIGEDQYIYEKTIKSLEDRDMTVYSKKKGDGTLVKKIIIP</sequence>
<dbReference type="Proteomes" id="UP000683246">
    <property type="component" value="Chromosome"/>
</dbReference>
<dbReference type="AlphaFoldDB" id="A0A8J8SJ58"/>
<evidence type="ECO:0000313" key="3">
    <source>
        <dbReference type="EMBL" id="QUI25152.1"/>
    </source>
</evidence>
<dbReference type="Pfam" id="PF05569">
    <property type="entry name" value="Peptidase_M56"/>
    <property type="match status" value="1"/>
</dbReference>
<feature type="transmembrane region" description="Helical" evidence="1">
    <location>
        <begin position="107"/>
        <end position="128"/>
    </location>
</feature>